<dbReference type="VEuPathDB" id="FungiDB:EYZ11_007556"/>
<protein>
    <submittedName>
        <fullName evidence="2">Uncharacterized protein</fullName>
    </submittedName>
</protein>
<dbReference type="AlphaFoldDB" id="A0A4S3JD39"/>
<sequence>MDHPQHGLHGQDCLGLGSKSQNRSMVQLPCLRYHSGGERGGEGRCENANANEIPFLAVSGSHGNTAGLGDIQHGIQIWLDKLDSVVIADNGQTNAFGGGVRSKK</sequence>
<dbReference type="EMBL" id="SOSA01000296">
    <property type="protein sequence ID" value="THC92965.1"/>
    <property type="molecule type" value="Genomic_DNA"/>
</dbReference>
<keyword evidence="3" id="KW-1185">Reference proteome</keyword>
<proteinExistence type="predicted"/>
<accession>A0A4S3JD39</accession>
<evidence type="ECO:0000313" key="3">
    <source>
        <dbReference type="Proteomes" id="UP000308092"/>
    </source>
</evidence>
<organism evidence="2 3">
    <name type="scientific">Aspergillus tanneri</name>
    <dbReference type="NCBI Taxonomy" id="1220188"/>
    <lineage>
        <taxon>Eukaryota</taxon>
        <taxon>Fungi</taxon>
        <taxon>Dikarya</taxon>
        <taxon>Ascomycota</taxon>
        <taxon>Pezizomycotina</taxon>
        <taxon>Eurotiomycetes</taxon>
        <taxon>Eurotiomycetidae</taxon>
        <taxon>Eurotiales</taxon>
        <taxon>Aspergillaceae</taxon>
        <taxon>Aspergillus</taxon>
        <taxon>Aspergillus subgen. Circumdati</taxon>
    </lineage>
</organism>
<name>A0A4S3JD39_9EURO</name>
<dbReference type="Proteomes" id="UP000308092">
    <property type="component" value="Unassembled WGS sequence"/>
</dbReference>
<dbReference type="InterPro" id="IPR016169">
    <property type="entry name" value="FAD-bd_PCMH_sub2"/>
</dbReference>
<dbReference type="STRING" id="1220188.A0A4S3JD39"/>
<reference evidence="2 3" key="1">
    <citation type="submission" date="2019-03" db="EMBL/GenBank/DDBJ databases">
        <title>The genome sequence of a newly discovered highly antifungal drug resistant Aspergillus species, Aspergillus tanneri NIH 1004.</title>
        <authorList>
            <person name="Mounaud S."/>
            <person name="Singh I."/>
            <person name="Joardar V."/>
            <person name="Pakala S."/>
            <person name="Pakala S."/>
            <person name="Venepally P."/>
            <person name="Hoover J."/>
            <person name="Nierman W."/>
            <person name="Chung J."/>
            <person name="Losada L."/>
        </authorList>
    </citation>
    <scope>NUCLEOTIDE SEQUENCE [LARGE SCALE GENOMIC DNA]</scope>
    <source>
        <strain evidence="2 3">NIH1004</strain>
    </source>
</reference>
<evidence type="ECO:0000256" key="1">
    <source>
        <dbReference type="SAM" id="MobiDB-lite"/>
    </source>
</evidence>
<dbReference type="Gene3D" id="3.30.465.10">
    <property type="match status" value="1"/>
</dbReference>
<feature type="region of interest" description="Disordered" evidence="1">
    <location>
        <begin position="1"/>
        <end position="20"/>
    </location>
</feature>
<evidence type="ECO:0000313" key="2">
    <source>
        <dbReference type="EMBL" id="THC92965.1"/>
    </source>
</evidence>
<comment type="caution">
    <text evidence="2">The sequence shown here is derived from an EMBL/GenBank/DDBJ whole genome shotgun (WGS) entry which is preliminary data.</text>
</comment>
<gene>
    <name evidence="2" type="ORF">EYZ11_007556</name>
</gene>